<reference evidence="2 3" key="1">
    <citation type="submission" date="2018-05" db="EMBL/GenBank/DDBJ databases">
        <title>Genomic Encyclopedia of Archaeal and Bacterial Type Strains, Phase II (KMG-II): from individual species to whole genera.</title>
        <authorList>
            <person name="Goeker M."/>
        </authorList>
    </citation>
    <scope>NUCLEOTIDE SEQUENCE [LARGE SCALE GENOMIC DNA]</scope>
    <source>
        <strain evidence="2 3">DSM 22637</strain>
    </source>
</reference>
<keyword evidence="1" id="KW-1133">Transmembrane helix</keyword>
<dbReference type="AlphaFoldDB" id="A0A316DUU6"/>
<gene>
    <name evidence="2" type="ORF">LX78_00678</name>
</gene>
<evidence type="ECO:0000313" key="3">
    <source>
        <dbReference type="Proteomes" id="UP000245430"/>
    </source>
</evidence>
<sequence length="365" mass="42034">MQYVYSFILLFHGLIHLLGFVKAFNLAEINQLPQSISKPIGILWFLTFLLFLITFLAYLKSYKFWFIIAIVAVIISQIIIIIFWKYAKFGTIANIIILVVSIFSLGKYQFNNMVSNETTQVLQHIQTKNHTIISEKDILHLPEIIQTWLRNSGVIGKEISQSIRLKQIGKMRTKPENKWMPFTATQIFNVEKPAFVWNTQVEAMPFISLYGRDKLYLEQGSMLIKLGALIPVVNDAENPQINSGAMIRFLAEICWFPSAALNNYIVWETLDKTSAKATLTVNGESVSGIFKFSKEGHIISFEAKRFYGGNTNSKLETWHVKMTSYKTFNNIKIPNKSSVSWKLKEGDFNWLKLEILELERNIIKD</sequence>
<feature type="transmembrane region" description="Helical" evidence="1">
    <location>
        <begin position="64"/>
        <end position="84"/>
    </location>
</feature>
<dbReference type="Pfam" id="PF20181">
    <property type="entry name" value="DUF6544"/>
    <property type="match status" value="1"/>
</dbReference>
<accession>A0A316DUU6</accession>
<dbReference type="InterPro" id="IPR046674">
    <property type="entry name" value="DUF6544"/>
</dbReference>
<dbReference type="OrthoDB" id="9786534at2"/>
<evidence type="ECO:0000313" key="2">
    <source>
        <dbReference type="EMBL" id="PWK20969.1"/>
    </source>
</evidence>
<feature type="transmembrane region" description="Helical" evidence="1">
    <location>
        <begin position="39"/>
        <end position="58"/>
    </location>
</feature>
<evidence type="ECO:0000256" key="1">
    <source>
        <dbReference type="SAM" id="Phobius"/>
    </source>
</evidence>
<feature type="transmembrane region" description="Helical" evidence="1">
    <location>
        <begin position="6"/>
        <end position="27"/>
    </location>
</feature>
<dbReference type="RefSeq" id="WP_109681211.1">
    <property type="nucleotide sequence ID" value="NZ_QGGP01000001.1"/>
</dbReference>
<keyword evidence="1" id="KW-0812">Transmembrane</keyword>
<dbReference type="Proteomes" id="UP000245430">
    <property type="component" value="Unassembled WGS sequence"/>
</dbReference>
<feature type="transmembrane region" description="Helical" evidence="1">
    <location>
        <begin position="91"/>
        <end position="110"/>
    </location>
</feature>
<protein>
    <submittedName>
        <fullName evidence="2">Uncharacterized protein</fullName>
    </submittedName>
</protein>
<proteinExistence type="predicted"/>
<keyword evidence="3" id="KW-1185">Reference proteome</keyword>
<dbReference type="EMBL" id="QGGP01000001">
    <property type="protein sequence ID" value="PWK20969.1"/>
    <property type="molecule type" value="Genomic_DNA"/>
</dbReference>
<organism evidence="2 3">
    <name type="scientific">Xanthomarina spongicola</name>
    <dbReference type="NCBI Taxonomy" id="570520"/>
    <lineage>
        <taxon>Bacteria</taxon>
        <taxon>Pseudomonadati</taxon>
        <taxon>Bacteroidota</taxon>
        <taxon>Flavobacteriia</taxon>
        <taxon>Flavobacteriales</taxon>
        <taxon>Flavobacteriaceae</taxon>
        <taxon>Xanthomarina</taxon>
    </lineage>
</organism>
<keyword evidence="1" id="KW-0472">Membrane</keyword>
<comment type="caution">
    <text evidence="2">The sequence shown here is derived from an EMBL/GenBank/DDBJ whole genome shotgun (WGS) entry which is preliminary data.</text>
</comment>
<name>A0A316DUU6_9FLAO</name>